<dbReference type="Proteomes" id="UP000029734">
    <property type="component" value="Unassembled WGS sequence"/>
</dbReference>
<evidence type="ECO:0000313" key="1">
    <source>
        <dbReference type="EMBL" id="KGE20613.1"/>
    </source>
</evidence>
<protein>
    <recommendedName>
        <fullName evidence="3">Sporulation protein Cse60</fullName>
    </recommendedName>
</protein>
<accession>A0A098MEZ7</accession>
<evidence type="ECO:0000313" key="2">
    <source>
        <dbReference type="Proteomes" id="UP000029734"/>
    </source>
</evidence>
<gene>
    <name evidence="1" type="ORF">PWYN_15630</name>
</gene>
<reference evidence="1 2" key="1">
    <citation type="submission" date="2014-08" db="EMBL/GenBank/DDBJ databases">
        <authorList>
            <person name="den Bakker H.C."/>
        </authorList>
    </citation>
    <scope>NUCLEOTIDE SEQUENCE [LARGE SCALE GENOMIC DNA]</scope>
    <source>
        <strain evidence="1 2">DSM 18334</strain>
    </source>
</reference>
<sequence>MAKVKIFVGENTGSVEEDINEFINGDEVGSVIDIKYSAAITTVTDSHNIEDPYCVFTALVYYTEKVESDFHFG</sequence>
<organism evidence="1 2">
    <name type="scientific">Paenibacillus wynnii</name>
    <dbReference type="NCBI Taxonomy" id="268407"/>
    <lineage>
        <taxon>Bacteria</taxon>
        <taxon>Bacillati</taxon>
        <taxon>Bacillota</taxon>
        <taxon>Bacilli</taxon>
        <taxon>Bacillales</taxon>
        <taxon>Paenibacillaceae</taxon>
        <taxon>Paenibacillus</taxon>
    </lineage>
</organism>
<evidence type="ECO:0008006" key="3">
    <source>
        <dbReference type="Google" id="ProtNLM"/>
    </source>
</evidence>
<reference evidence="1 2" key="2">
    <citation type="submission" date="2014-10" db="EMBL/GenBank/DDBJ databases">
        <title>Comparative genomics of the Paenibacillus odorifer group.</title>
        <authorList>
            <person name="Tsai Y.-C."/>
            <person name="Martin N."/>
            <person name="Korlach J."/>
            <person name="Wiedmann M."/>
        </authorList>
    </citation>
    <scope>NUCLEOTIDE SEQUENCE [LARGE SCALE GENOMIC DNA]</scope>
    <source>
        <strain evidence="1 2">DSM 18334</strain>
    </source>
</reference>
<dbReference type="Pfam" id="PF10957">
    <property type="entry name" value="Spore_Cse60"/>
    <property type="match status" value="1"/>
</dbReference>
<dbReference type="eggNOG" id="ENOG5030VFE">
    <property type="taxonomic scope" value="Bacteria"/>
</dbReference>
<dbReference type="EMBL" id="JQCR01000002">
    <property type="protein sequence ID" value="KGE20613.1"/>
    <property type="molecule type" value="Genomic_DNA"/>
</dbReference>
<comment type="caution">
    <text evidence="1">The sequence shown here is derived from an EMBL/GenBank/DDBJ whole genome shotgun (WGS) entry which is preliminary data.</text>
</comment>
<dbReference type="AlphaFoldDB" id="A0A098MEZ7"/>
<name>A0A098MEZ7_9BACL</name>
<dbReference type="STRING" id="268407.PWYN_15630"/>
<dbReference type="InterPro" id="IPR020296">
    <property type="entry name" value="Spore_Cse60"/>
</dbReference>
<keyword evidence="2" id="KW-1185">Reference proteome</keyword>
<proteinExistence type="predicted"/>